<dbReference type="Pfam" id="PF13520">
    <property type="entry name" value="AA_permease_2"/>
    <property type="match status" value="1"/>
</dbReference>
<gene>
    <name evidence="7" type="ORF">CONPUDRAFT_125431</name>
</gene>
<protein>
    <submittedName>
        <fullName evidence="7">Amino acid transporter</fullName>
    </submittedName>
</protein>
<dbReference type="GO" id="GO:0022857">
    <property type="term" value="F:transmembrane transporter activity"/>
    <property type="evidence" value="ECO:0007669"/>
    <property type="project" value="InterPro"/>
</dbReference>
<proteinExistence type="predicted"/>
<dbReference type="Gene3D" id="1.20.1740.10">
    <property type="entry name" value="Amino acid/polyamine transporter I"/>
    <property type="match status" value="1"/>
</dbReference>
<evidence type="ECO:0000256" key="1">
    <source>
        <dbReference type="ARBA" id="ARBA00004141"/>
    </source>
</evidence>
<dbReference type="AlphaFoldDB" id="A0A5M3MND0"/>
<organism evidence="7 8">
    <name type="scientific">Coniophora puteana (strain RWD-64-598)</name>
    <name type="common">Brown rot fungus</name>
    <dbReference type="NCBI Taxonomy" id="741705"/>
    <lineage>
        <taxon>Eukaryota</taxon>
        <taxon>Fungi</taxon>
        <taxon>Dikarya</taxon>
        <taxon>Basidiomycota</taxon>
        <taxon>Agaricomycotina</taxon>
        <taxon>Agaricomycetes</taxon>
        <taxon>Agaricomycetidae</taxon>
        <taxon>Boletales</taxon>
        <taxon>Coniophorineae</taxon>
        <taxon>Coniophoraceae</taxon>
        <taxon>Coniophora</taxon>
    </lineage>
</organism>
<feature type="transmembrane region" description="Helical" evidence="6">
    <location>
        <begin position="234"/>
        <end position="253"/>
    </location>
</feature>
<feature type="transmembrane region" description="Helical" evidence="6">
    <location>
        <begin position="167"/>
        <end position="188"/>
    </location>
</feature>
<dbReference type="PIRSF" id="PIRSF006060">
    <property type="entry name" value="AA_transporter"/>
    <property type="match status" value="1"/>
</dbReference>
<name>A0A5M3MND0_CONPW</name>
<feature type="transmembrane region" description="Helical" evidence="6">
    <location>
        <begin position="458"/>
        <end position="479"/>
    </location>
</feature>
<dbReference type="GO" id="GO:0016020">
    <property type="term" value="C:membrane"/>
    <property type="evidence" value="ECO:0007669"/>
    <property type="project" value="UniProtKB-SubCell"/>
</dbReference>
<keyword evidence="4 6" id="KW-1133">Transmembrane helix</keyword>
<dbReference type="GeneID" id="19199898"/>
<dbReference type="Proteomes" id="UP000053558">
    <property type="component" value="Unassembled WGS sequence"/>
</dbReference>
<dbReference type="InterPro" id="IPR002293">
    <property type="entry name" value="AA/rel_permease1"/>
</dbReference>
<evidence type="ECO:0000313" key="7">
    <source>
        <dbReference type="EMBL" id="EIW80613.1"/>
    </source>
</evidence>
<keyword evidence="8" id="KW-1185">Reference proteome</keyword>
<keyword evidence="2" id="KW-0813">Transport</keyword>
<feature type="transmembrane region" description="Helical" evidence="6">
    <location>
        <begin position="414"/>
        <end position="437"/>
    </location>
</feature>
<evidence type="ECO:0000256" key="2">
    <source>
        <dbReference type="ARBA" id="ARBA00022448"/>
    </source>
</evidence>
<dbReference type="PANTHER" id="PTHR45649">
    <property type="entry name" value="AMINO-ACID PERMEASE BAT1"/>
    <property type="match status" value="1"/>
</dbReference>
<accession>A0A5M3MND0</accession>
<keyword evidence="5 6" id="KW-0472">Membrane</keyword>
<comment type="caution">
    <text evidence="7">The sequence shown here is derived from an EMBL/GenBank/DDBJ whole genome shotgun (WGS) entry which is preliminary data.</text>
</comment>
<reference evidence="8" key="1">
    <citation type="journal article" date="2012" name="Science">
        <title>The Paleozoic origin of enzymatic lignin decomposition reconstructed from 31 fungal genomes.</title>
        <authorList>
            <person name="Floudas D."/>
            <person name="Binder M."/>
            <person name="Riley R."/>
            <person name="Barry K."/>
            <person name="Blanchette R.A."/>
            <person name="Henrissat B."/>
            <person name="Martinez A.T."/>
            <person name="Otillar R."/>
            <person name="Spatafora J.W."/>
            <person name="Yadav J.S."/>
            <person name="Aerts A."/>
            <person name="Benoit I."/>
            <person name="Boyd A."/>
            <person name="Carlson A."/>
            <person name="Copeland A."/>
            <person name="Coutinho P.M."/>
            <person name="de Vries R.P."/>
            <person name="Ferreira P."/>
            <person name="Findley K."/>
            <person name="Foster B."/>
            <person name="Gaskell J."/>
            <person name="Glotzer D."/>
            <person name="Gorecki P."/>
            <person name="Heitman J."/>
            <person name="Hesse C."/>
            <person name="Hori C."/>
            <person name="Igarashi K."/>
            <person name="Jurgens J.A."/>
            <person name="Kallen N."/>
            <person name="Kersten P."/>
            <person name="Kohler A."/>
            <person name="Kuees U."/>
            <person name="Kumar T.K.A."/>
            <person name="Kuo A."/>
            <person name="LaButti K."/>
            <person name="Larrondo L.F."/>
            <person name="Lindquist E."/>
            <person name="Ling A."/>
            <person name="Lombard V."/>
            <person name="Lucas S."/>
            <person name="Lundell T."/>
            <person name="Martin R."/>
            <person name="McLaughlin D.J."/>
            <person name="Morgenstern I."/>
            <person name="Morin E."/>
            <person name="Murat C."/>
            <person name="Nagy L.G."/>
            <person name="Nolan M."/>
            <person name="Ohm R.A."/>
            <person name="Patyshakuliyeva A."/>
            <person name="Rokas A."/>
            <person name="Ruiz-Duenas F.J."/>
            <person name="Sabat G."/>
            <person name="Salamov A."/>
            <person name="Samejima M."/>
            <person name="Schmutz J."/>
            <person name="Slot J.C."/>
            <person name="St John F."/>
            <person name="Stenlid J."/>
            <person name="Sun H."/>
            <person name="Sun S."/>
            <person name="Syed K."/>
            <person name="Tsang A."/>
            <person name="Wiebenga A."/>
            <person name="Young D."/>
            <person name="Pisabarro A."/>
            <person name="Eastwood D.C."/>
            <person name="Martin F."/>
            <person name="Cullen D."/>
            <person name="Grigoriev I.V."/>
            <person name="Hibbett D.S."/>
        </authorList>
    </citation>
    <scope>NUCLEOTIDE SEQUENCE [LARGE SCALE GENOMIC DNA]</scope>
    <source>
        <strain evidence="8">RWD-64-598 SS2</strain>
    </source>
</reference>
<dbReference type="EMBL" id="JH711579">
    <property type="protein sequence ID" value="EIW80613.1"/>
    <property type="molecule type" value="Genomic_DNA"/>
</dbReference>
<dbReference type="OrthoDB" id="4476201at2759"/>
<feature type="transmembrane region" description="Helical" evidence="6">
    <location>
        <begin position="328"/>
        <end position="349"/>
    </location>
</feature>
<evidence type="ECO:0000256" key="5">
    <source>
        <dbReference type="ARBA" id="ARBA00023136"/>
    </source>
</evidence>
<feature type="transmembrane region" description="Helical" evidence="6">
    <location>
        <begin position="74"/>
        <end position="95"/>
    </location>
</feature>
<evidence type="ECO:0000256" key="4">
    <source>
        <dbReference type="ARBA" id="ARBA00022989"/>
    </source>
</evidence>
<feature type="transmembrane region" description="Helical" evidence="6">
    <location>
        <begin position="195"/>
        <end position="214"/>
    </location>
</feature>
<feature type="transmembrane region" description="Helical" evidence="6">
    <location>
        <begin position="385"/>
        <end position="408"/>
    </location>
</feature>
<dbReference type="KEGG" id="cput:CONPUDRAFT_125431"/>
<evidence type="ECO:0000256" key="3">
    <source>
        <dbReference type="ARBA" id="ARBA00022692"/>
    </source>
</evidence>
<feature type="transmembrane region" description="Helical" evidence="6">
    <location>
        <begin position="491"/>
        <end position="510"/>
    </location>
</feature>
<keyword evidence="3 6" id="KW-0812">Transmembrane</keyword>
<feature type="transmembrane region" description="Helical" evidence="6">
    <location>
        <begin position="274"/>
        <end position="296"/>
    </location>
</feature>
<comment type="subcellular location">
    <subcellularLocation>
        <location evidence="1">Membrane</location>
        <topology evidence="1">Multi-pass membrane protein</topology>
    </subcellularLocation>
</comment>
<sequence>MANSSVQPTANAPPAQVKDMDEALLARIGYKQELKREFRPLEIFAVCFNAMGIVPTIASVLFDSIPYGGPAAMVWGWVTVFPFILCIALGIAELASANPTSGGLYYWTHALSPPECRNFMSWMVGYANTIGNCTGMAAAEWALAIQVMAAASMATGGAFVATQLQTFAVFIAAALLHGMVCTLGTKVLARLQHVIILIGVLLSVLVIIVLPVVTPTELRNPPSYVFGGFINISGWPSGFAFCLSFLAPLWTIAGFDSSVHMSEEASNAATVVPWAALSSVVSGFILGLAVNISLAFSMGPSTDAVVNSPFGQPMAQIFFASLGQRAGLGLWVLLIVSQFSVCASFLLVVSRQVFAFARDGALPFSRYVYSTGYGRCKMPGSMGDGVPVMAVWMVVAVAALLGLLSFAGAQAINAVFGMAIVALYIAFSGPIAARVLAARRGLDEAARFRPGPFNLGSWGVPIDLVALTFMVCMIIIFLFPASPSTTAANMNYAVVVLGVTFALVVGWYYCPVYGGVHWFRGPVANVNTAFDSLQENETKEQPEP</sequence>
<dbReference type="RefSeq" id="XP_007769524.1">
    <property type="nucleotide sequence ID" value="XM_007771334.1"/>
</dbReference>
<evidence type="ECO:0000256" key="6">
    <source>
        <dbReference type="SAM" id="Phobius"/>
    </source>
</evidence>
<feature type="transmembrane region" description="Helical" evidence="6">
    <location>
        <begin position="41"/>
        <end position="62"/>
    </location>
</feature>
<evidence type="ECO:0000313" key="8">
    <source>
        <dbReference type="Proteomes" id="UP000053558"/>
    </source>
</evidence>
<dbReference type="PANTHER" id="PTHR45649:SF6">
    <property type="entry name" value="GABA-SPECIFIC PERMEASE"/>
    <property type="match status" value="1"/>
</dbReference>